<evidence type="ECO:0000256" key="2">
    <source>
        <dbReference type="ARBA" id="ARBA00023002"/>
    </source>
</evidence>
<dbReference type="OrthoDB" id="191139at2759"/>
<dbReference type="Proteomes" id="UP000800200">
    <property type="component" value="Unassembled WGS sequence"/>
</dbReference>
<dbReference type="PANTHER" id="PTHR24320">
    <property type="entry name" value="RETINOL DEHYDROGENASE"/>
    <property type="match status" value="1"/>
</dbReference>
<name>A0A6A6DCL5_9PEZI</name>
<dbReference type="InterPro" id="IPR036291">
    <property type="entry name" value="NAD(P)-bd_dom_sf"/>
</dbReference>
<comment type="similarity">
    <text evidence="1">Belongs to the short-chain dehydrogenases/reductases (SDR) family.</text>
</comment>
<dbReference type="InterPro" id="IPR002347">
    <property type="entry name" value="SDR_fam"/>
</dbReference>
<keyword evidence="4" id="KW-1185">Reference proteome</keyword>
<evidence type="ECO:0000313" key="3">
    <source>
        <dbReference type="EMBL" id="KAF2175700.1"/>
    </source>
</evidence>
<evidence type="ECO:0000313" key="4">
    <source>
        <dbReference type="Proteomes" id="UP000800200"/>
    </source>
</evidence>
<keyword evidence="2" id="KW-0560">Oxidoreductase</keyword>
<dbReference type="AlphaFoldDB" id="A0A6A6DCL5"/>
<reference evidence="3" key="1">
    <citation type="journal article" date="2020" name="Stud. Mycol.">
        <title>101 Dothideomycetes genomes: a test case for predicting lifestyles and emergence of pathogens.</title>
        <authorList>
            <person name="Haridas S."/>
            <person name="Albert R."/>
            <person name="Binder M."/>
            <person name="Bloem J."/>
            <person name="Labutti K."/>
            <person name="Salamov A."/>
            <person name="Andreopoulos B."/>
            <person name="Baker S."/>
            <person name="Barry K."/>
            <person name="Bills G."/>
            <person name="Bluhm B."/>
            <person name="Cannon C."/>
            <person name="Castanera R."/>
            <person name="Culley D."/>
            <person name="Daum C."/>
            <person name="Ezra D."/>
            <person name="Gonzalez J."/>
            <person name="Henrissat B."/>
            <person name="Kuo A."/>
            <person name="Liang C."/>
            <person name="Lipzen A."/>
            <person name="Lutzoni F."/>
            <person name="Magnuson J."/>
            <person name="Mondo S."/>
            <person name="Nolan M."/>
            <person name="Ohm R."/>
            <person name="Pangilinan J."/>
            <person name="Park H.-J."/>
            <person name="Ramirez L."/>
            <person name="Alfaro M."/>
            <person name="Sun H."/>
            <person name="Tritt A."/>
            <person name="Yoshinaga Y."/>
            <person name="Zwiers L.-H."/>
            <person name="Turgeon B."/>
            <person name="Goodwin S."/>
            <person name="Spatafora J."/>
            <person name="Crous P."/>
            <person name="Grigoriev I."/>
        </authorList>
    </citation>
    <scope>NUCLEOTIDE SEQUENCE</scope>
    <source>
        <strain evidence="3">CBS 207.26</strain>
    </source>
</reference>
<accession>A0A6A6DCL5</accession>
<proteinExistence type="inferred from homology"/>
<dbReference type="Pfam" id="PF00106">
    <property type="entry name" value="adh_short"/>
    <property type="match status" value="1"/>
</dbReference>
<protein>
    <submittedName>
        <fullName evidence="3">Short-chain dehydrogenase</fullName>
    </submittedName>
</protein>
<sequence length="340" mass="37128">MSRYAKSHKRSSLAGPGDARPTALQIIKDEDLIEKLQGTVFLITGVSSGIGIETMRAIHATGAHVFGTVRDVEKGQAVVDKILASNPNGAKIDLIKMELDSFESIKAGAADFLKKCSGKLNVLINNAGVMATPKGRTKDGWETQFGTNHLGHFLLFQLVKDALLSSASPDVPSRVVSVSSTGHRQGPVRLHDFNFEKVPYNSWAAYGQAKTANIWFANAIERKYGYRNLHATSLHPGGISTGLQIHLDPELLKAFDTPEYRAYFKSPEQGAATQVYAAVSAEWSHKGGKFLSDCVEQAEVGTQGLLELNDDGYKSWAYDPDGEERLWKESFRMVGLAESE</sequence>
<dbReference type="SUPFAM" id="SSF51735">
    <property type="entry name" value="NAD(P)-binding Rossmann-fold domains"/>
    <property type="match status" value="1"/>
</dbReference>
<dbReference type="PRINTS" id="PR00081">
    <property type="entry name" value="GDHRDH"/>
</dbReference>
<organism evidence="3 4">
    <name type="scientific">Zopfia rhizophila CBS 207.26</name>
    <dbReference type="NCBI Taxonomy" id="1314779"/>
    <lineage>
        <taxon>Eukaryota</taxon>
        <taxon>Fungi</taxon>
        <taxon>Dikarya</taxon>
        <taxon>Ascomycota</taxon>
        <taxon>Pezizomycotina</taxon>
        <taxon>Dothideomycetes</taxon>
        <taxon>Dothideomycetes incertae sedis</taxon>
        <taxon>Zopfiaceae</taxon>
        <taxon>Zopfia</taxon>
    </lineage>
</organism>
<dbReference type="EMBL" id="ML994727">
    <property type="protein sequence ID" value="KAF2175700.1"/>
    <property type="molecule type" value="Genomic_DNA"/>
</dbReference>
<dbReference type="PANTHER" id="PTHR24320:SF272">
    <property type="entry name" value="NAD(P)-BINDING ROSSMANN-FOLD SUPERFAMILY PROTEIN"/>
    <property type="match status" value="1"/>
</dbReference>
<dbReference type="GO" id="GO:0016491">
    <property type="term" value="F:oxidoreductase activity"/>
    <property type="evidence" value="ECO:0007669"/>
    <property type="project" value="UniProtKB-KW"/>
</dbReference>
<gene>
    <name evidence="3" type="ORF">K469DRAFT_683559</name>
</gene>
<evidence type="ECO:0000256" key="1">
    <source>
        <dbReference type="ARBA" id="ARBA00006484"/>
    </source>
</evidence>
<dbReference type="Gene3D" id="3.40.50.720">
    <property type="entry name" value="NAD(P)-binding Rossmann-like Domain"/>
    <property type="match status" value="1"/>
</dbReference>